<dbReference type="EMBL" id="AKXB02000078">
    <property type="protein sequence ID" value="EMO89809.1"/>
    <property type="molecule type" value="Genomic_DNA"/>
</dbReference>
<sequence>MNLLTTNSNQLHLKHDFPCDPTSLVKWRKRIGSEGVEKF</sequence>
<reference evidence="1 2" key="1">
    <citation type="submission" date="2013-01" db="EMBL/GenBank/DDBJ databases">
        <authorList>
            <person name="Harkins D.M."/>
            <person name="Durkin A.S."/>
            <person name="Brinkac L.M."/>
            <person name="Haft D.H."/>
            <person name="Selengut J.D."/>
            <person name="Sanka R."/>
            <person name="DePew J."/>
            <person name="Purushe J."/>
            <person name="Whelen A.C."/>
            <person name="Vinetz J.M."/>
            <person name="Sutton G.G."/>
            <person name="Nierman W.C."/>
            <person name="Fouts D.E."/>
        </authorList>
    </citation>
    <scope>NUCLEOTIDE SEQUENCE [LARGE SCALE GENOMIC DNA]</scope>
    <source>
        <strain evidence="1 2">2001034031</strain>
    </source>
</reference>
<protein>
    <recommendedName>
        <fullName evidence="3">Transposase</fullName>
    </recommendedName>
</protein>
<name>M6YJL8_9LEPT</name>
<evidence type="ECO:0000313" key="2">
    <source>
        <dbReference type="Proteomes" id="UP000012138"/>
    </source>
</evidence>
<organism evidence="1 2">
    <name type="scientific">Leptospira noguchii str. 2001034031</name>
    <dbReference type="NCBI Taxonomy" id="1193053"/>
    <lineage>
        <taxon>Bacteria</taxon>
        <taxon>Pseudomonadati</taxon>
        <taxon>Spirochaetota</taxon>
        <taxon>Spirochaetia</taxon>
        <taxon>Leptospirales</taxon>
        <taxon>Leptospiraceae</taxon>
        <taxon>Leptospira</taxon>
    </lineage>
</organism>
<dbReference type="Proteomes" id="UP000012138">
    <property type="component" value="Unassembled WGS sequence"/>
</dbReference>
<comment type="caution">
    <text evidence="1">The sequence shown here is derived from an EMBL/GenBank/DDBJ whole genome shotgun (WGS) entry which is preliminary data.</text>
</comment>
<dbReference type="AlphaFoldDB" id="M6YJL8"/>
<evidence type="ECO:0000313" key="1">
    <source>
        <dbReference type="EMBL" id="EMO89809.1"/>
    </source>
</evidence>
<proteinExistence type="predicted"/>
<gene>
    <name evidence="1" type="ORF">LEP1GSC024_2143</name>
</gene>
<accession>M6YJL8</accession>
<evidence type="ECO:0008006" key="3">
    <source>
        <dbReference type="Google" id="ProtNLM"/>
    </source>
</evidence>